<evidence type="ECO:0000256" key="1">
    <source>
        <dbReference type="SAM" id="Phobius"/>
    </source>
</evidence>
<organism evidence="2 3">
    <name type="scientific">Propioniciclava coleopterorum</name>
    <dbReference type="NCBI Taxonomy" id="2714937"/>
    <lineage>
        <taxon>Bacteria</taxon>
        <taxon>Bacillati</taxon>
        <taxon>Actinomycetota</taxon>
        <taxon>Actinomycetes</taxon>
        <taxon>Propionibacteriales</taxon>
        <taxon>Propionibacteriaceae</taxon>
        <taxon>Propioniciclava</taxon>
    </lineage>
</organism>
<reference evidence="2 3" key="1">
    <citation type="submission" date="2020-03" db="EMBL/GenBank/DDBJ databases">
        <title>Propioniciclava sp. nov., isolated from Hydrophilus acuminatus.</title>
        <authorList>
            <person name="Hyun D.-W."/>
            <person name="Bae J.-W."/>
        </authorList>
    </citation>
    <scope>NUCLEOTIDE SEQUENCE [LARGE SCALE GENOMIC DNA]</scope>
    <source>
        <strain evidence="2 3">HDW11</strain>
    </source>
</reference>
<feature type="transmembrane region" description="Helical" evidence="1">
    <location>
        <begin position="12"/>
        <end position="34"/>
    </location>
</feature>
<accession>A0A6G7Y6J1</accession>
<keyword evidence="1" id="KW-0472">Membrane</keyword>
<keyword evidence="1" id="KW-1133">Transmembrane helix</keyword>
<gene>
    <name evidence="2" type="ORF">G7070_08100</name>
</gene>
<evidence type="ECO:0008006" key="4">
    <source>
        <dbReference type="Google" id="ProtNLM"/>
    </source>
</evidence>
<evidence type="ECO:0000313" key="2">
    <source>
        <dbReference type="EMBL" id="QIK72241.1"/>
    </source>
</evidence>
<dbReference type="KEGG" id="prv:G7070_08100"/>
<evidence type="ECO:0000313" key="3">
    <source>
        <dbReference type="Proteomes" id="UP000501058"/>
    </source>
</evidence>
<dbReference type="EMBL" id="CP049865">
    <property type="protein sequence ID" value="QIK72241.1"/>
    <property type="molecule type" value="Genomic_DNA"/>
</dbReference>
<keyword evidence="1" id="KW-0812">Transmembrane</keyword>
<dbReference type="Proteomes" id="UP000501058">
    <property type="component" value="Chromosome"/>
</dbReference>
<dbReference type="AlphaFoldDB" id="A0A6G7Y6J1"/>
<protein>
    <recommendedName>
        <fullName evidence="4">Conjugal transfer protein</fullName>
    </recommendedName>
</protein>
<sequence length="144" mass="15848">MQRARRHNPYPLTWEIPLGIACAILLTLAVGIHLGDALAHLTAGQPWAWPQPRDLFGSIPAVLAAEPASAAVNPRVWVVTVELLLTGSLGWAAYSTWQRWGPSRLKGMATSEQAEQVLGVRRLRKVAAIVRPDLHARSPREARR</sequence>
<name>A0A6G7Y6J1_9ACTN</name>
<dbReference type="RefSeq" id="WP_166233317.1">
    <property type="nucleotide sequence ID" value="NZ_CP049865.1"/>
</dbReference>
<keyword evidence="3" id="KW-1185">Reference proteome</keyword>
<proteinExistence type="predicted"/>